<evidence type="ECO:0000256" key="6">
    <source>
        <dbReference type="SAM" id="Phobius"/>
    </source>
</evidence>
<feature type="transmembrane region" description="Helical" evidence="6">
    <location>
        <begin position="212"/>
        <end position="239"/>
    </location>
</feature>
<feature type="transmembrane region" description="Helical" evidence="6">
    <location>
        <begin position="90"/>
        <end position="114"/>
    </location>
</feature>
<sequence length="441" mass="46376">MVDHDSARPGFTSVFGALMAFIGVAVGLGNVWRFPYMTAAFGGGAFLLVYLALLFLFGIPALTAEFTLGRLTRRGPVGAFTRIGMRGGRTIGWALFVTVLMALSYYSVVVGWVLRYTVVSLTGAVVAVEPNALFDSVLGGYPGQFGFTAAVVALAAAVLLLGIRRGVQRVSAYGMPLLFLLLLALMVRSLTLPGAGEGLRFYLTPDFSKIDAGVVTAALGQLFFSLGLGGTFMVTYASYVGGDVDLRRSAVNVGVGETLASILAGFVIVPAAVTLGVELTSGPPLTFVTAPSIFGAIPGGALFATIFFGLLFFAAFLSDVAGFEVLVAGAVDELGWDRRTAVLTFCVAALALGVVPMLSVDYILQSDLFWGSTMQPLGSALALIGLAWAVGLGRALEEANRGVRGRPVGRLWFYWIKYVVPLGIGLILALGLRDLFNTFVS</sequence>
<feature type="transmembrane region" description="Helical" evidence="6">
    <location>
        <begin position="170"/>
        <end position="192"/>
    </location>
</feature>
<feature type="transmembrane region" description="Helical" evidence="6">
    <location>
        <begin position="341"/>
        <end position="363"/>
    </location>
</feature>
<dbReference type="GO" id="GO:0016020">
    <property type="term" value="C:membrane"/>
    <property type="evidence" value="ECO:0007669"/>
    <property type="project" value="UniProtKB-SubCell"/>
</dbReference>
<dbReference type="Proteomes" id="UP000702544">
    <property type="component" value="Unassembled WGS sequence"/>
</dbReference>
<dbReference type="NCBIfam" id="NF037979">
    <property type="entry name" value="Na_transp"/>
    <property type="match status" value="1"/>
</dbReference>
<gene>
    <name evidence="7" type="ORF">GWO12_06775</name>
</gene>
<feature type="transmembrane region" description="Helical" evidence="6">
    <location>
        <begin position="44"/>
        <end position="69"/>
    </location>
</feature>
<dbReference type="PROSITE" id="PS50267">
    <property type="entry name" value="NA_NEUROTRAN_SYMP_3"/>
    <property type="match status" value="1"/>
</dbReference>
<keyword evidence="2" id="KW-0813">Transport</keyword>
<dbReference type="PRINTS" id="PR00176">
    <property type="entry name" value="NANEUSMPORT"/>
</dbReference>
<evidence type="ECO:0000256" key="5">
    <source>
        <dbReference type="ARBA" id="ARBA00023136"/>
    </source>
</evidence>
<name>A0AAE4Z8Y2_9BACT</name>
<dbReference type="AlphaFoldDB" id="A0AAE4Z8Y2"/>
<evidence type="ECO:0000313" key="7">
    <source>
        <dbReference type="EMBL" id="NIR74802.1"/>
    </source>
</evidence>
<dbReference type="PANTHER" id="PTHR42948:SF1">
    <property type="entry name" value="TRANSPORTER"/>
    <property type="match status" value="1"/>
</dbReference>
<feature type="transmembrane region" description="Helical" evidence="6">
    <location>
        <begin position="145"/>
        <end position="163"/>
    </location>
</feature>
<dbReference type="InterPro" id="IPR047218">
    <property type="entry name" value="YocR/YhdH-like"/>
</dbReference>
<evidence type="ECO:0000256" key="4">
    <source>
        <dbReference type="ARBA" id="ARBA00022989"/>
    </source>
</evidence>
<dbReference type="SUPFAM" id="SSF161070">
    <property type="entry name" value="SNF-like"/>
    <property type="match status" value="1"/>
</dbReference>
<keyword evidence="4 6" id="KW-1133">Transmembrane helix</keyword>
<comment type="subcellular location">
    <subcellularLocation>
        <location evidence="1">Membrane</location>
        <topology evidence="1">Multi-pass membrane protein</topology>
    </subcellularLocation>
</comment>
<dbReference type="EMBL" id="JAACAK010000049">
    <property type="protein sequence ID" value="NIR74802.1"/>
    <property type="molecule type" value="Genomic_DNA"/>
</dbReference>
<protein>
    <submittedName>
        <fullName evidence="7">Sodium-dependent transporter</fullName>
    </submittedName>
</protein>
<evidence type="ECO:0000256" key="2">
    <source>
        <dbReference type="ARBA" id="ARBA00022448"/>
    </source>
</evidence>
<comment type="caution">
    <text evidence="7">The sequence shown here is derived from an EMBL/GenBank/DDBJ whole genome shotgun (WGS) entry which is preliminary data.</text>
</comment>
<dbReference type="InterPro" id="IPR037272">
    <property type="entry name" value="SNS_sf"/>
</dbReference>
<evidence type="ECO:0000313" key="8">
    <source>
        <dbReference type="Proteomes" id="UP000702544"/>
    </source>
</evidence>
<reference evidence="7 8" key="1">
    <citation type="submission" date="2020-01" db="EMBL/GenBank/DDBJ databases">
        <title>Genomes assembled from Gulf of Kutch pelagic sediment metagenomes.</title>
        <authorList>
            <person name="Chandrashekar M."/>
            <person name="Mahajan M.S."/>
            <person name="Dave K.J."/>
            <person name="Vatsa P."/>
            <person name="Nathani N.M."/>
        </authorList>
    </citation>
    <scope>NUCLEOTIDE SEQUENCE [LARGE SCALE GENOMIC DNA]</scope>
    <source>
        <strain evidence="7">KS3-K002</strain>
    </source>
</reference>
<accession>A0AAE4Z8Y2</accession>
<feature type="transmembrane region" description="Helical" evidence="6">
    <location>
        <begin position="293"/>
        <end position="320"/>
    </location>
</feature>
<keyword evidence="5 6" id="KW-0472">Membrane</keyword>
<dbReference type="CDD" id="cd10336">
    <property type="entry name" value="SLC6sbd_Tyt1-Like"/>
    <property type="match status" value="1"/>
</dbReference>
<feature type="transmembrane region" description="Helical" evidence="6">
    <location>
        <begin position="369"/>
        <end position="390"/>
    </location>
</feature>
<feature type="transmembrane region" description="Helical" evidence="6">
    <location>
        <begin position="251"/>
        <end position="273"/>
    </location>
</feature>
<dbReference type="InterPro" id="IPR000175">
    <property type="entry name" value="Na/ntran_symport"/>
</dbReference>
<dbReference type="PANTHER" id="PTHR42948">
    <property type="entry name" value="TRANSPORTER"/>
    <property type="match status" value="1"/>
</dbReference>
<feature type="transmembrane region" description="Helical" evidence="6">
    <location>
        <begin position="411"/>
        <end position="432"/>
    </location>
</feature>
<evidence type="ECO:0000256" key="3">
    <source>
        <dbReference type="ARBA" id="ARBA00022692"/>
    </source>
</evidence>
<keyword evidence="3 6" id="KW-0812">Transmembrane</keyword>
<proteinExistence type="predicted"/>
<organism evidence="7 8">
    <name type="scientific">Candidatus Kutchimonas denitrificans</name>
    <dbReference type="NCBI Taxonomy" id="3056748"/>
    <lineage>
        <taxon>Bacteria</taxon>
        <taxon>Pseudomonadati</taxon>
        <taxon>Gemmatimonadota</taxon>
        <taxon>Gemmatimonadia</taxon>
        <taxon>Candidatus Palauibacterales</taxon>
        <taxon>Candidatus Palauibacteraceae</taxon>
        <taxon>Candidatus Kutchimonas</taxon>
    </lineage>
</organism>
<evidence type="ECO:0000256" key="1">
    <source>
        <dbReference type="ARBA" id="ARBA00004141"/>
    </source>
</evidence>
<dbReference type="Pfam" id="PF00209">
    <property type="entry name" value="SNF"/>
    <property type="match status" value="2"/>
</dbReference>
<feature type="transmembrane region" description="Helical" evidence="6">
    <location>
        <begin position="12"/>
        <end position="32"/>
    </location>
</feature>